<evidence type="ECO:0000313" key="1">
    <source>
        <dbReference type="EMBL" id="OAN38740.1"/>
    </source>
</evidence>
<sequence length="83" mass="9079">MLESELAWHLADEYGDRFTAADRSTVFVHIGAGDFAEAISFLLEVCARQRISLTAEALASLTEWLRVYDRSADFGAAVARVAG</sequence>
<dbReference type="EMBL" id="LWCS01000021">
    <property type="protein sequence ID" value="OAN38740.1"/>
    <property type="molecule type" value="Genomic_DNA"/>
</dbReference>
<proteinExistence type="predicted"/>
<evidence type="ECO:0008006" key="3">
    <source>
        <dbReference type="Google" id="ProtNLM"/>
    </source>
</evidence>
<gene>
    <name evidence="1" type="ORF">A4X20_05450</name>
</gene>
<dbReference type="Proteomes" id="UP000078396">
    <property type="component" value="Unassembled WGS sequence"/>
</dbReference>
<comment type="caution">
    <text evidence="1">The sequence shown here is derived from an EMBL/GenBank/DDBJ whole genome shotgun (WGS) entry which is preliminary data.</text>
</comment>
<protein>
    <recommendedName>
        <fullName evidence="3">Tryptophanase</fullName>
    </recommendedName>
</protein>
<accession>A0A178LY16</accession>
<organism evidence="1 2">
    <name type="scientific">Mycolicibacterium iranicum</name>
    <name type="common">Mycobacterium iranicum</name>
    <dbReference type="NCBI Taxonomy" id="912594"/>
    <lineage>
        <taxon>Bacteria</taxon>
        <taxon>Bacillati</taxon>
        <taxon>Actinomycetota</taxon>
        <taxon>Actinomycetes</taxon>
        <taxon>Mycobacteriales</taxon>
        <taxon>Mycobacteriaceae</taxon>
        <taxon>Mycolicibacterium</taxon>
    </lineage>
</organism>
<name>A0A178LY16_MYCIR</name>
<reference evidence="1 2" key="1">
    <citation type="submission" date="2016-04" db="EMBL/GenBank/DDBJ databases">
        <title>Draft Genome Sequences of Staphylococcus capitis Strain H36, S. capitis Strain H65, S. cohnii Strain H62, S. hominis Strain H69, Mycobacterium iranicum Strain H39, Plantibacter sp. Strain H53, Pseudomonas oryzihabitans Strain H72, and Microbacterium sp. Strain H83, isolated from residential settings.</title>
        <authorList>
            <person name="Lymperopoulou D."/>
            <person name="Adams R.I."/>
            <person name="Lindow S."/>
            <person name="Coil D.A."/>
            <person name="Jospin G."/>
            <person name="Eisen J.A."/>
        </authorList>
    </citation>
    <scope>NUCLEOTIDE SEQUENCE [LARGE SCALE GENOMIC DNA]</scope>
    <source>
        <strain evidence="1 2">H39</strain>
    </source>
</reference>
<dbReference type="AlphaFoldDB" id="A0A178LY16"/>
<evidence type="ECO:0000313" key="2">
    <source>
        <dbReference type="Proteomes" id="UP000078396"/>
    </source>
</evidence>